<dbReference type="PANTHER" id="PTHR46689">
    <property type="entry name" value="MEMBRANE PROTEIN, PUTATIVE-RELATED"/>
    <property type="match status" value="1"/>
</dbReference>
<evidence type="ECO:0000259" key="1">
    <source>
        <dbReference type="Pfam" id="PF19050"/>
    </source>
</evidence>
<dbReference type="Proteomes" id="UP001360560">
    <property type="component" value="Unassembled WGS sequence"/>
</dbReference>
<reference evidence="2 3" key="1">
    <citation type="journal article" date="2023" name="Elife">
        <title>Identification of key yeast species and microbe-microbe interactions impacting larval growth of Drosophila in the wild.</title>
        <authorList>
            <person name="Mure A."/>
            <person name="Sugiura Y."/>
            <person name="Maeda R."/>
            <person name="Honda K."/>
            <person name="Sakurai N."/>
            <person name="Takahashi Y."/>
            <person name="Watada M."/>
            <person name="Katoh T."/>
            <person name="Gotoh A."/>
            <person name="Gotoh Y."/>
            <person name="Taniguchi I."/>
            <person name="Nakamura K."/>
            <person name="Hayashi T."/>
            <person name="Katayama T."/>
            <person name="Uemura T."/>
            <person name="Hattori Y."/>
        </authorList>
    </citation>
    <scope>NUCLEOTIDE SEQUENCE [LARGE SCALE GENOMIC DNA]</scope>
    <source>
        <strain evidence="2 3">SC-9</strain>
    </source>
</reference>
<comment type="caution">
    <text evidence="2">The sequence shown here is derived from an EMBL/GenBank/DDBJ whole genome shotgun (WGS) entry which is preliminary data.</text>
</comment>
<dbReference type="Gene3D" id="3.60.21.70">
    <property type="entry name" value="PhoD-like phosphatase"/>
    <property type="match status" value="1"/>
</dbReference>
<organism evidence="2 3">
    <name type="scientific">Saccharomycopsis crataegensis</name>
    <dbReference type="NCBI Taxonomy" id="43959"/>
    <lineage>
        <taxon>Eukaryota</taxon>
        <taxon>Fungi</taxon>
        <taxon>Dikarya</taxon>
        <taxon>Ascomycota</taxon>
        <taxon>Saccharomycotina</taxon>
        <taxon>Saccharomycetes</taxon>
        <taxon>Saccharomycopsidaceae</taxon>
        <taxon>Saccharomycopsis</taxon>
    </lineage>
</organism>
<accession>A0AAV5QKF3</accession>
<dbReference type="InterPro" id="IPR018946">
    <property type="entry name" value="PhoD-like_MPP"/>
</dbReference>
<feature type="domain" description="PhoD-like phosphatase" evidence="1">
    <location>
        <begin position="453"/>
        <end position="511"/>
    </location>
</feature>
<proteinExistence type="predicted"/>
<feature type="domain" description="PhoD-like phosphatase" evidence="1">
    <location>
        <begin position="148"/>
        <end position="436"/>
    </location>
</feature>
<dbReference type="GO" id="GO:0016020">
    <property type="term" value="C:membrane"/>
    <property type="evidence" value="ECO:0007669"/>
    <property type="project" value="TreeGrafter"/>
</dbReference>
<dbReference type="PANTHER" id="PTHR46689:SF1">
    <property type="entry name" value="PHOD-LIKE PHOSPHATASE DOMAIN-CONTAINING PROTEIN"/>
    <property type="match status" value="1"/>
</dbReference>
<gene>
    <name evidence="2" type="ORF">DASC09_024290</name>
</gene>
<keyword evidence="3" id="KW-1185">Reference proteome</keyword>
<dbReference type="EMBL" id="BTFZ01000004">
    <property type="protein sequence ID" value="GMM35104.1"/>
    <property type="molecule type" value="Genomic_DNA"/>
</dbReference>
<name>A0AAV5QKF3_9ASCO</name>
<evidence type="ECO:0000313" key="2">
    <source>
        <dbReference type="EMBL" id="GMM35104.1"/>
    </source>
</evidence>
<dbReference type="GeneID" id="90073083"/>
<dbReference type="InterPro" id="IPR043904">
    <property type="entry name" value="PhoD_2-like"/>
</dbReference>
<dbReference type="InterPro" id="IPR038607">
    <property type="entry name" value="PhoD-like_sf"/>
</dbReference>
<sequence length="726" mass="83521">MTVEVAASEWFNSEEVLNYFKIVSEESDISIDPEAKPQLIGEKKVDLRCGPILRLLGTYNNQSKYRGSLLLVINGDSEYIPHISYKLGPSDNVKENSEEPVDVKEGTFEGHLIHTEGALSFFRFDINFPLAKWEQKCKYDIECVHEPEYQFYIPATFQSMNVMFYSCNGFSYNTDGSKYKGTLWYDVLRNHMSSGLRYHVMIGGGDQIYSDVVKRDTRDLKEWLSTTKAESRKNIEKSAEYLGQLNNFYLNHYLNWYGRGYLNGTKNECFIRMFPRVLATIPSINIFDDHDIIDGFGSYEDNINGSDMFLGIGKMAMKHYLLFQHHTSMEEVHSGAIEKEPSWVIGSKIGRYIKQRSMSVYSRLGKKIGFIGLDCRTERSLDEVVVPETYEIVFNRIKKELKDSNYEIKHLYILLGVPILYPRLVLLEKILNSPTTKVLAGSLRKLHIGSGAIQEIDGGIDIVDDMNDHWCSDNHKNERNKLVARLQQFSNEESVRITFLGGDVHLAAVGRMRGLEIVDEEPHHKQKFLHIHEHHRKHFVDVEPLGDPRLMFNVISSAITNHPPPDKVAQMMFNVQKKHHFGDEALEDMVPIFKTEPDEVTLRSSVRHIKHHNVEFMNKRNYSDLIPVENSHKYQIGGLKYPGPVHKESRESIIKEKSHTREDSDEKVHHDIGYPVDVDGLAATIHVEKNIKDPEASTFDYEVIIPSLNVFSKAEPLNQTHVKYVH</sequence>
<protein>
    <recommendedName>
        <fullName evidence="1">PhoD-like phosphatase domain-containing protein</fullName>
    </recommendedName>
</protein>
<dbReference type="RefSeq" id="XP_064852104.1">
    <property type="nucleotide sequence ID" value="XM_064996032.1"/>
</dbReference>
<evidence type="ECO:0000313" key="3">
    <source>
        <dbReference type="Proteomes" id="UP001360560"/>
    </source>
</evidence>
<dbReference type="AlphaFoldDB" id="A0AAV5QKF3"/>
<dbReference type="CDD" id="cd07389">
    <property type="entry name" value="MPP_PhoD"/>
    <property type="match status" value="1"/>
</dbReference>
<dbReference type="Pfam" id="PF19050">
    <property type="entry name" value="PhoD_2"/>
    <property type="match status" value="2"/>
</dbReference>